<organism evidence="2 3">
    <name type="scientific">Mycolicibacterium litorale</name>
    <dbReference type="NCBI Taxonomy" id="758802"/>
    <lineage>
        <taxon>Bacteria</taxon>
        <taxon>Bacillati</taxon>
        <taxon>Actinomycetota</taxon>
        <taxon>Actinomycetes</taxon>
        <taxon>Mycobacteriales</taxon>
        <taxon>Mycobacteriaceae</taxon>
        <taxon>Mycolicibacterium</taxon>
    </lineage>
</organism>
<evidence type="ECO:0000313" key="2">
    <source>
        <dbReference type="EMBL" id="BBY17749.1"/>
    </source>
</evidence>
<feature type="region of interest" description="Disordered" evidence="1">
    <location>
        <begin position="47"/>
        <end position="67"/>
    </location>
</feature>
<reference evidence="2 3" key="1">
    <citation type="journal article" date="2019" name="Emerg. Microbes Infect.">
        <title>Comprehensive subspecies identification of 175 nontuberculous mycobacteria species based on 7547 genomic profiles.</title>
        <authorList>
            <person name="Matsumoto Y."/>
            <person name="Kinjo T."/>
            <person name="Motooka D."/>
            <person name="Nabeya D."/>
            <person name="Jung N."/>
            <person name="Uechi K."/>
            <person name="Horii T."/>
            <person name="Iida T."/>
            <person name="Fujita J."/>
            <person name="Nakamura S."/>
        </authorList>
    </citation>
    <scope>NUCLEOTIDE SEQUENCE [LARGE SCALE GENOMIC DNA]</scope>
    <source>
        <strain evidence="2 3">JCM 17423</strain>
    </source>
</reference>
<gene>
    <name evidence="2" type="ORF">MLIT_33410</name>
</gene>
<sequence>MDEGADTEPSGSARVCRSGKYRDGGYRRGRPGRQDFFRGRCAAWVDDAGDSAVTEHDDDESGEPRRG</sequence>
<name>A0AAD1IMA5_9MYCO</name>
<dbReference type="AlphaFoldDB" id="A0AAD1IMA5"/>
<evidence type="ECO:0000313" key="3">
    <source>
        <dbReference type="Proteomes" id="UP000466607"/>
    </source>
</evidence>
<dbReference type="Proteomes" id="UP000466607">
    <property type="component" value="Chromosome"/>
</dbReference>
<keyword evidence="3" id="KW-1185">Reference proteome</keyword>
<evidence type="ECO:0000256" key="1">
    <source>
        <dbReference type="SAM" id="MobiDB-lite"/>
    </source>
</evidence>
<proteinExistence type="predicted"/>
<feature type="compositionally biased region" description="Basic and acidic residues" evidence="1">
    <location>
        <begin position="20"/>
        <end position="33"/>
    </location>
</feature>
<dbReference type="EMBL" id="AP022586">
    <property type="protein sequence ID" value="BBY17749.1"/>
    <property type="molecule type" value="Genomic_DNA"/>
</dbReference>
<feature type="region of interest" description="Disordered" evidence="1">
    <location>
        <begin position="1"/>
        <end position="33"/>
    </location>
</feature>
<accession>A0AAD1IMA5</accession>
<protein>
    <submittedName>
        <fullName evidence="2">Uncharacterized protein</fullName>
    </submittedName>
</protein>